<gene>
    <name evidence="1" type="ORF">FPS98_15110</name>
</gene>
<sequence length="153" mass="17302">MISLISFFSLYLLFSNSYDSFEASTTTTPVISASPVHTYSFLQKTLPRFENLGLTRQDEVLTLTYVPEEHIALGAYLTLDSNSSGDFIGGYDETKTIPRKNGTAKFGYNGPLATLIWKNGPTHYELTYHFYYEEDVEAKLVEIANTYNEKNLP</sequence>
<proteinExistence type="predicted"/>
<evidence type="ECO:0000313" key="1">
    <source>
        <dbReference type="EMBL" id="QDS35225.1"/>
    </source>
</evidence>
<name>A0A517I8N1_BREBE</name>
<reference evidence="1 2" key="1">
    <citation type="submission" date="2019-07" db="EMBL/GenBank/DDBJ databases">
        <title>Characterization of Brevibacillus brevis HK544, as a potential biocontrol agent.</title>
        <authorList>
            <person name="Kim H."/>
        </authorList>
    </citation>
    <scope>NUCLEOTIDE SEQUENCE [LARGE SCALE GENOMIC DNA]</scope>
    <source>
        <strain evidence="1 2">HK544</strain>
    </source>
</reference>
<protein>
    <submittedName>
        <fullName evidence="1">Uncharacterized protein</fullName>
    </submittedName>
</protein>
<evidence type="ECO:0000313" key="2">
    <source>
        <dbReference type="Proteomes" id="UP000317713"/>
    </source>
</evidence>
<accession>A0A517I8N1</accession>
<dbReference type="RefSeq" id="WP_144616876.1">
    <property type="nucleotide sequence ID" value="NZ_CP042161.1"/>
</dbReference>
<dbReference type="EMBL" id="CP042161">
    <property type="protein sequence ID" value="QDS35225.1"/>
    <property type="molecule type" value="Genomic_DNA"/>
</dbReference>
<dbReference type="Proteomes" id="UP000317713">
    <property type="component" value="Chromosome"/>
</dbReference>
<dbReference type="AlphaFoldDB" id="A0A517I8N1"/>
<organism evidence="1 2">
    <name type="scientific">Brevibacillus brevis</name>
    <name type="common">Bacillus brevis</name>
    <dbReference type="NCBI Taxonomy" id="1393"/>
    <lineage>
        <taxon>Bacteria</taxon>
        <taxon>Bacillati</taxon>
        <taxon>Bacillota</taxon>
        <taxon>Bacilli</taxon>
        <taxon>Bacillales</taxon>
        <taxon>Paenibacillaceae</taxon>
        <taxon>Brevibacillus</taxon>
    </lineage>
</organism>